<evidence type="ECO:0000313" key="2">
    <source>
        <dbReference type="EMBL" id="WTS17447.1"/>
    </source>
</evidence>
<dbReference type="AlphaFoldDB" id="A0AAU1UHI7"/>
<gene>
    <name evidence="2" type="ORF">OHU69_44315</name>
</gene>
<proteinExistence type="predicted"/>
<feature type="transmembrane region" description="Helical" evidence="1">
    <location>
        <begin position="46"/>
        <end position="66"/>
    </location>
</feature>
<name>A0AAU1UHI7_9ACTN</name>
<keyword evidence="1" id="KW-1133">Transmembrane helix</keyword>
<reference evidence="2" key="1">
    <citation type="submission" date="2022-10" db="EMBL/GenBank/DDBJ databases">
        <title>The complete genomes of actinobacterial strains from the NBC collection.</title>
        <authorList>
            <person name="Joergensen T.S."/>
            <person name="Alvarez Arevalo M."/>
            <person name="Sterndorff E.B."/>
            <person name="Faurdal D."/>
            <person name="Vuksanovic O."/>
            <person name="Mourched A.-S."/>
            <person name="Charusanti P."/>
            <person name="Shaw S."/>
            <person name="Blin K."/>
            <person name="Weber T."/>
        </authorList>
    </citation>
    <scope>NUCLEOTIDE SEQUENCE</scope>
    <source>
        <strain evidence="2">NBC_00119</strain>
    </source>
</reference>
<keyword evidence="1" id="KW-0812">Transmembrane</keyword>
<keyword evidence="1" id="KW-0472">Membrane</keyword>
<protein>
    <submittedName>
        <fullName evidence="2">Uncharacterized protein</fullName>
    </submittedName>
</protein>
<accession>A0AAU1UHI7</accession>
<evidence type="ECO:0000256" key="1">
    <source>
        <dbReference type="SAM" id="Phobius"/>
    </source>
</evidence>
<dbReference type="EMBL" id="CP108195">
    <property type="protein sequence ID" value="WTS17447.1"/>
    <property type="molecule type" value="Genomic_DNA"/>
</dbReference>
<sequence>MKTDSATPPAYAQLADAYWLDMPHAAGALCECPLDAPPARDAALRVHIAIIRLTAGLILIGLAYTVS</sequence>
<organism evidence="2">
    <name type="scientific">Streptomyces sp. NBC_00119</name>
    <dbReference type="NCBI Taxonomy" id="2975659"/>
    <lineage>
        <taxon>Bacteria</taxon>
        <taxon>Bacillati</taxon>
        <taxon>Actinomycetota</taxon>
        <taxon>Actinomycetes</taxon>
        <taxon>Kitasatosporales</taxon>
        <taxon>Streptomycetaceae</taxon>
        <taxon>Streptomyces</taxon>
    </lineage>
</organism>